<feature type="transmembrane region" description="Helical" evidence="2">
    <location>
        <begin position="363"/>
        <end position="387"/>
    </location>
</feature>
<gene>
    <name evidence="4" type="primary">blaR1_8</name>
    <name evidence="4" type="ORF">V6x_58540</name>
</gene>
<feature type="domain" description="Peptidase M56" evidence="3">
    <location>
        <begin position="18"/>
        <end position="332"/>
    </location>
</feature>
<dbReference type="AlphaFoldDB" id="A0A517WLG9"/>
<accession>A0A517WLG9</accession>
<evidence type="ECO:0000313" key="5">
    <source>
        <dbReference type="Proteomes" id="UP000320722"/>
    </source>
</evidence>
<dbReference type="Pfam" id="PF05569">
    <property type="entry name" value="Peptidase_M56"/>
    <property type="match status" value="1"/>
</dbReference>
<name>A0A517WLG9_9PLAN</name>
<feature type="transmembrane region" description="Helical" evidence="2">
    <location>
        <begin position="222"/>
        <end position="241"/>
    </location>
</feature>
<dbReference type="PANTHER" id="PTHR34978">
    <property type="entry name" value="POSSIBLE SENSOR-TRANSDUCER PROTEIN BLAR"/>
    <property type="match status" value="1"/>
</dbReference>
<dbReference type="RefSeq" id="WP_145044897.1">
    <property type="nucleotide sequence ID" value="NZ_CP036347.1"/>
</dbReference>
<dbReference type="Proteomes" id="UP000320722">
    <property type="component" value="Chromosome"/>
</dbReference>
<evidence type="ECO:0000256" key="2">
    <source>
        <dbReference type="SAM" id="Phobius"/>
    </source>
</evidence>
<keyword evidence="2" id="KW-0472">Membrane</keyword>
<feature type="transmembrane region" description="Helical" evidence="2">
    <location>
        <begin position="15"/>
        <end position="33"/>
    </location>
</feature>
<dbReference type="CDD" id="cd07341">
    <property type="entry name" value="M56_BlaR1_MecR1_like"/>
    <property type="match status" value="1"/>
</dbReference>
<protein>
    <submittedName>
        <fullName evidence="4">Regulatory protein BlaR1</fullName>
    </submittedName>
</protein>
<keyword evidence="2" id="KW-1133">Transmembrane helix</keyword>
<evidence type="ECO:0000313" key="4">
    <source>
        <dbReference type="EMBL" id="QDU06108.1"/>
    </source>
</evidence>
<reference evidence="4 5" key="1">
    <citation type="submission" date="2019-02" db="EMBL/GenBank/DDBJ databases">
        <title>Deep-cultivation of Planctomycetes and their phenomic and genomic characterization uncovers novel biology.</title>
        <authorList>
            <person name="Wiegand S."/>
            <person name="Jogler M."/>
            <person name="Boedeker C."/>
            <person name="Pinto D."/>
            <person name="Vollmers J."/>
            <person name="Rivas-Marin E."/>
            <person name="Kohn T."/>
            <person name="Peeters S.H."/>
            <person name="Heuer A."/>
            <person name="Rast P."/>
            <person name="Oberbeckmann S."/>
            <person name="Bunk B."/>
            <person name="Jeske O."/>
            <person name="Meyerdierks A."/>
            <person name="Storesund J.E."/>
            <person name="Kallscheuer N."/>
            <person name="Luecker S."/>
            <person name="Lage O.M."/>
            <person name="Pohl T."/>
            <person name="Merkel B.J."/>
            <person name="Hornburger P."/>
            <person name="Mueller R.-W."/>
            <person name="Bruemmer F."/>
            <person name="Labrenz M."/>
            <person name="Spormann A.M."/>
            <person name="Op den Camp H."/>
            <person name="Overmann J."/>
            <person name="Amann R."/>
            <person name="Jetten M.S.M."/>
            <person name="Mascher T."/>
            <person name="Medema M.H."/>
            <person name="Devos D.P."/>
            <person name="Kaster A.-K."/>
            <person name="Ovreas L."/>
            <person name="Rohde M."/>
            <person name="Galperin M.Y."/>
            <person name="Jogler C."/>
        </authorList>
    </citation>
    <scope>NUCLEOTIDE SEQUENCE [LARGE SCALE GENOMIC DNA]</scope>
    <source>
        <strain evidence="4 5">V6</strain>
    </source>
</reference>
<feature type="region of interest" description="Disordered" evidence="1">
    <location>
        <begin position="1102"/>
        <end position="1132"/>
    </location>
</feature>
<feature type="transmembrane region" description="Helical" evidence="2">
    <location>
        <begin position="158"/>
        <end position="179"/>
    </location>
</feature>
<organism evidence="4 5">
    <name type="scientific">Gimesia chilikensis</name>
    <dbReference type="NCBI Taxonomy" id="2605989"/>
    <lineage>
        <taxon>Bacteria</taxon>
        <taxon>Pseudomonadati</taxon>
        <taxon>Planctomycetota</taxon>
        <taxon>Planctomycetia</taxon>
        <taxon>Planctomycetales</taxon>
        <taxon>Planctomycetaceae</taxon>
        <taxon>Gimesia</taxon>
    </lineage>
</organism>
<dbReference type="InterPro" id="IPR008756">
    <property type="entry name" value="Peptidase_M56"/>
</dbReference>
<dbReference type="InterPro" id="IPR052173">
    <property type="entry name" value="Beta-lactam_resp_regulator"/>
</dbReference>
<dbReference type="PANTHER" id="PTHR34978:SF3">
    <property type="entry name" value="SLR0241 PROTEIN"/>
    <property type="match status" value="1"/>
</dbReference>
<sequence length="1132" mass="128754">MAAISPEWINLVWQQVWQCTLLALIVWLICRVVRIRRAHLAYLLWLVVLLKFVTPPVWSSSSGLFCWLQNENAKDAQQSVATQPIEALTRTEWIRQLIGDDVEQLPEAEFGSLEVTVHDAEESSGETRSVPAMSNTIVKSVEPAAAVRQSARVSWLRVGLWCWAGVAAFIATVMLIRFLRCWRMIRNAGAVQCLELEAMLERLTQELGVKRRVRLMVTQSRIGPAVVGLWRPTILLPAAIAEARSPAELEPILAHELIHIRRGDLWIGLLQLLTAIVWWFHPLVWLTGRRLKFEMEQCCDEEVLAELNCDPRLYAAGLLEILELKQTLRTVPVVPGVRPLEITSKRMERIMRLGQGSQKRTPWWCWVVFVALAAVVLPGAAFVAGAAGENESDVTGTQSLFANELQESSQSSIKEIERDKFTEKWLRSMGARKQWYLTNENDVSDLITPDSVRHTYTLDHFLGVNLLEKARNVVGRSQAGEFLVDQIRARVKELISQMPEGSTSDHTEELPKAEILKQHSQKRKSLDGTCFLQRNELVVDSAAPEYHRLIKQVLTELAGNGADRIKVTATFICFTRSEFESWDLTTKQIKFYSSRQSLAEQVDHFLEVETFEPELVHRGTLYHDIYNLENRPFTRRDFKVAVREKKFGGSSSGSVLLANGQTIRMTRKLDLKHSSIDEHIAQERGLYDSGQVLELKVNDLPAEGMADQIRLEYKLSTSSIEGKQILTKFDIETREEKNIEVPLMRRNSFQNITLLRSGQSLLVGGLPVSTKREDPLLLALILKTERVQIPEQWLLMGQGVNSDAGITGHVQLDPFEFKDIPIIEFYPVADLVVPIRRRMILGAQQSPLFEQPRYEPLIELIKQNIEPEVWSDPQKTDSVIKPFEKDKNLYLMVRAKRATHDQIKDLLARIRAVQDRQVCLKLELITAEDLTAWREAWDESASPETRDLGMQLKSRKLDEGILLSPRQIRLLKQKAVKADRLQHQALMNVTLFNGQSTELNLSGSLVPDENSKSLIQLRPELINNRQLRLSYVINARNALDAISHVQNTTIPQGQSLIVDISDQLAGGDSSFLFDQFVRQAELSYQKQAKRSFLLVTPKILTATSPPPVYQDPANPEQKWDPAESKQDWKEFD</sequence>
<evidence type="ECO:0000256" key="1">
    <source>
        <dbReference type="SAM" id="MobiDB-lite"/>
    </source>
</evidence>
<feature type="compositionally biased region" description="Basic and acidic residues" evidence="1">
    <location>
        <begin position="1117"/>
        <end position="1132"/>
    </location>
</feature>
<feature type="transmembrane region" description="Helical" evidence="2">
    <location>
        <begin position="40"/>
        <end position="58"/>
    </location>
</feature>
<evidence type="ECO:0000259" key="3">
    <source>
        <dbReference type="Pfam" id="PF05569"/>
    </source>
</evidence>
<feature type="transmembrane region" description="Helical" evidence="2">
    <location>
        <begin position="265"/>
        <end position="286"/>
    </location>
</feature>
<proteinExistence type="predicted"/>
<keyword evidence="2" id="KW-0812">Transmembrane</keyword>
<dbReference type="EMBL" id="CP036347">
    <property type="protein sequence ID" value="QDU06108.1"/>
    <property type="molecule type" value="Genomic_DNA"/>
</dbReference>
<dbReference type="Gene3D" id="3.30.2010.10">
    <property type="entry name" value="Metalloproteases ('zincins'), catalytic domain"/>
    <property type="match status" value="1"/>
</dbReference>